<comment type="subcellular location">
    <subcellularLocation>
        <location evidence="1">Secreted</location>
    </subcellularLocation>
</comment>
<feature type="domain" description="Lipase" evidence="7">
    <location>
        <begin position="35"/>
        <end position="219"/>
    </location>
</feature>
<proteinExistence type="inferred from homology"/>
<reference evidence="8" key="1">
    <citation type="submission" date="2024-04" db="UniProtKB">
        <authorList>
            <consortium name="EnsemblMetazoa"/>
        </authorList>
    </citation>
    <scope>IDENTIFICATION</scope>
    <source>
        <strain evidence="8">EBRO</strain>
    </source>
</reference>
<evidence type="ECO:0000256" key="5">
    <source>
        <dbReference type="SAM" id="Phobius"/>
    </source>
</evidence>
<dbReference type="PANTHER" id="PTHR11610:SF104">
    <property type="entry name" value="AGAP010328-PA"/>
    <property type="match status" value="1"/>
</dbReference>
<comment type="similarity">
    <text evidence="2 4">Belongs to the AB hydrolase superfamily. Lipase family.</text>
</comment>
<dbReference type="GO" id="GO:0017171">
    <property type="term" value="F:serine hydrolase activity"/>
    <property type="evidence" value="ECO:0007669"/>
    <property type="project" value="TreeGrafter"/>
</dbReference>
<keyword evidence="5" id="KW-0472">Membrane</keyword>
<accession>A0AAG5DHM4</accession>
<dbReference type="PANTHER" id="PTHR11610">
    <property type="entry name" value="LIPASE"/>
    <property type="match status" value="1"/>
</dbReference>
<evidence type="ECO:0000256" key="1">
    <source>
        <dbReference type="ARBA" id="ARBA00004613"/>
    </source>
</evidence>
<keyword evidence="3" id="KW-0964">Secreted</keyword>
<feature type="transmembrane region" description="Helical" evidence="5">
    <location>
        <begin position="134"/>
        <end position="157"/>
    </location>
</feature>
<dbReference type="Pfam" id="PF00151">
    <property type="entry name" value="Lipase"/>
    <property type="match status" value="1"/>
</dbReference>
<feature type="signal peptide" evidence="6">
    <location>
        <begin position="1"/>
        <end position="22"/>
    </location>
</feature>
<dbReference type="Proteomes" id="UP000075880">
    <property type="component" value="Unassembled WGS sequence"/>
</dbReference>
<sequence length="300" mass="33552">MRTIPAVWFSVLLVASYHHVGANFGTANYDYDTVINFLVYDWNMNTFANQATLETNFDAFGCKTTDPFVVVVHGWKEGCSTTQWVRETLNNFVIKRKGCVLCLNYATIAANDYTTAVNQMDAVARTLEKKLRQLFTFGLVPASGMLYAFSLGAHVAFQAGRNLGSLKLGRIDACDPVWLGFDLNSTYTGLSVMDSATSVQCIHTSTDYGTSRRVCHKDWLMGYCGWFQFAAGAKTSHGLCPEFYNAAFWFDFPAISNPYYCPTTRAVSSWPTGFKMGYFMPQTTFVGDLFAKTSLQYPFN</sequence>
<dbReference type="Gene3D" id="3.40.50.1820">
    <property type="entry name" value="alpha/beta hydrolase"/>
    <property type="match status" value="1"/>
</dbReference>
<dbReference type="AlphaFoldDB" id="A0AAG5DHM4"/>
<evidence type="ECO:0000256" key="6">
    <source>
        <dbReference type="SAM" id="SignalP"/>
    </source>
</evidence>
<evidence type="ECO:0000313" key="8">
    <source>
        <dbReference type="EnsemblMetazoa" id="ENSAATROPP010717"/>
    </source>
</evidence>
<keyword evidence="6" id="KW-0732">Signal</keyword>
<keyword evidence="5" id="KW-1133">Transmembrane helix</keyword>
<organism evidence="8 9">
    <name type="scientific">Anopheles atroparvus</name>
    <name type="common">European mosquito</name>
    <dbReference type="NCBI Taxonomy" id="41427"/>
    <lineage>
        <taxon>Eukaryota</taxon>
        <taxon>Metazoa</taxon>
        <taxon>Ecdysozoa</taxon>
        <taxon>Arthropoda</taxon>
        <taxon>Hexapoda</taxon>
        <taxon>Insecta</taxon>
        <taxon>Pterygota</taxon>
        <taxon>Neoptera</taxon>
        <taxon>Endopterygota</taxon>
        <taxon>Diptera</taxon>
        <taxon>Nematocera</taxon>
        <taxon>Culicoidea</taxon>
        <taxon>Culicidae</taxon>
        <taxon>Anophelinae</taxon>
        <taxon>Anopheles</taxon>
    </lineage>
</organism>
<keyword evidence="9" id="KW-1185">Reference proteome</keyword>
<dbReference type="EnsemblMetazoa" id="ENSAATROPT011833">
    <property type="protein sequence ID" value="ENSAATROPP010717"/>
    <property type="gene ID" value="ENSAATROPG009639"/>
</dbReference>
<keyword evidence="5" id="KW-0812">Transmembrane</keyword>
<dbReference type="InterPro" id="IPR013818">
    <property type="entry name" value="Lipase"/>
</dbReference>
<dbReference type="GO" id="GO:0005615">
    <property type="term" value="C:extracellular space"/>
    <property type="evidence" value="ECO:0007669"/>
    <property type="project" value="TreeGrafter"/>
</dbReference>
<evidence type="ECO:0000256" key="2">
    <source>
        <dbReference type="ARBA" id="ARBA00010701"/>
    </source>
</evidence>
<dbReference type="InterPro" id="IPR000734">
    <property type="entry name" value="TAG_lipase"/>
</dbReference>
<dbReference type="GO" id="GO:0016042">
    <property type="term" value="P:lipid catabolic process"/>
    <property type="evidence" value="ECO:0007669"/>
    <property type="project" value="TreeGrafter"/>
</dbReference>
<name>A0AAG5DHM4_ANOAO</name>
<evidence type="ECO:0000259" key="7">
    <source>
        <dbReference type="Pfam" id="PF00151"/>
    </source>
</evidence>
<dbReference type="InterPro" id="IPR029058">
    <property type="entry name" value="AB_hydrolase_fold"/>
</dbReference>
<dbReference type="GO" id="GO:0016298">
    <property type="term" value="F:lipase activity"/>
    <property type="evidence" value="ECO:0007669"/>
    <property type="project" value="InterPro"/>
</dbReference>
<feature type="chain" id="PRO_5042556094" description="Lipase domain-containing protein" evidence="6">
    <location>
        <begin position="23"/>
        <end position="300"/>
    </location>
</feature>
<evidence type="ECO:0000256" key="4">
    <source>
        <dbReference type="RuleBase" id="RU004262"/>
    </source>
</evidence>
<evidence type="ECO:0000313" key="9">
    <source>
        <dbReference type="Proteomes" id="UP000075880"/>
    </source>
</evidence>
<evidence type="ECO:0000256" key="3">
    <source>
        <dbReference type="ARBA" id="ARBA00022525"/>
    </source>
</evidence>
<protein>
    <recommendedName>
        <fullName evidence="7">Lipase domain-containing protein</fullName>
    </recommendedName>
</protein>
<dbReference type="SUPFAM" id="SSF53474">
    <property type="entry name" value="alpha/beta-Hydrolases"/>
    <property type="match status" value="1"/>
</dbReference>